<feature type="compositionally biased region" description="Low complexity" evidence="2">
    <location>
        <begin position="1128"/>
        <end position="1158"/>
    </location>
</feature>
<dbReference type="PANTHER" id="PTHR24330">
    <property type="entry name" value="HOMEOBOX PROTEIN BARH-LIKE"/>
    <property type="match status" value="1"/>
</dbReference>
<reference evidence="3 4" key="1">
    <citation type="journal article" date="2021" name="Elife">
        <title>Chloroplast acquisition without the gene transfer in kleptoplastic sea slugs, Plakobranchus ocellatus.</title>
        <authorList>
            <person name="Maeda T."/>
            <person name="Takahashi S."/>
            <person name="Yoshida T."/>
            <person name="Shimamura S."/>
            <person name="Takaki Y."/>
            <person name="Nagai Y."/>
            <person name="Toyoda A."/>
            <person name="Suzuki Y."/>
            <person name="Arimoto A."/>
            <person name="Ishii H."/>
            <person name="Satoh N."/>
            <person name="Nishiyama T."/>
            <person name="Hasebe M."/>
            <person name="Maruyama T."/>
            <person name="Minagawa J."/>
            <person name="Obokata J."/>
            <person name="Shigenobu S."/>
        </authorList>
    </citation>
    <scope>NUCLEOTIDE SEQUENCE [LARGE SCALE GENOMIC DNA]</scope>
</reference>
<feature type="region of interest" description="Disordered" evidence="2">
    <location>
        <begin position="1"/>
        <end position="33"/>
    </location>
</feature>
<feature type="compositionally biased region" description="Polar residues" evidence="2">
    <location>
        <begin position="1200"/>
        <end position="1224"/>
    </location>
</feature>
<keyword evidence="1" id="KW-0175">Coiled coil</keyword>
<organism evidence="3 4">
    <name type="scientific">Plakobranchus ocellatus</name>
    <dbReference type="NCBI Taxonomy" id="259542"/>
    <lineage>
        <taxon>Eukaryota</taxon>
        <taxon>Metazoa</taxon>
        <taxon>Spiralia</taxon>
        <taxon>Lophotrochozoa</taxon>
        <taxon>Mollusca</taxon>
        <taxon>Gastropoda</taxon>
        <taxon>Heterobranchia</taxon>
        <taxon>Euthyneura</taxon>
        <taxon>Panpulmonata</taxon>
        <taxon>Sacoglossa</taxon>
        <taxon>Placobranchoidea</taxon>
        <taxon>Plakobranchidae</taxon>
        <taxon>Plakobranchus</taxon>
    </lineage>
</organism>
<feature type="region of interest" description="Disordered" evidence="2">
    <location>
        <begin position="1670"/>
        <end position="1691"/>
    </location>
</feature>
<feature type="compositionally biased region" description="Polar residues" evidence="2">
    <location>
        <begin position="17"/>
        <end position="33"/>
    </location>
</feature>
<feature type="coiled-coil region" evidence="1">
    <location>
        <begin position="478"/>
        <end position="512"/>
    </location>
</feature>
<feature type="compositionally biased region" description="Polar residues" evidence="2">
    <location>
        <begin position="1296"/>
        <end position="1331"/>
    </location>
</feature>
<evidence type="ECO:0000256" key="2">
    <source>
        <dbReference type="SAM" id="MobiDB-lite"/>
    </source>
</evidence>
<feature type="region of interest" description="Disordered" evidence="2">
    <location>
        <begin position="46"/>
        <end position="73"/>
    </location>
</feature>
<feature type="region of interest" description="Disordered" evidence="2">
    <location>
        <begin position="526"/>
        <end position="551"/>
    </location>
</feature>
<name>A0AAV4DJL8_9GAST</name>
<feature type="compositionally biased region" description="Polar residues" evidence="2">
    <location>
        <begin position="1236"/>
        <end position="1254"/>
    </location>
</feature>
<feature type="region of interest" description="Disordered" evidence="2">
    <location>
        <begin position="1094"/>
        <end position="1166"/>
    </location>
</feature>
<feature type="region of interest" description="Disordered" evidence="2">
    <location>
        <begin position="1196"/>
        <end position="1258"/>
    </location>
</feature>
<feature type="compositionally biased region" description="Polar residues" evidence="2">
    <location>
        <begin position="1671"/>
        <end position="1680"/>
    </location>
</feature>
<feature type="region of interest" description="Disordered" evidence="2">
    <location>
        <begin position="428"/>
        <end position="460"/>
    </location>
</feature>
<feature type="compositionally biased region" description="Low complexity" evidence="2">
    <location>
        <begin position="428"/>
        <end position="442"/>
    </location>
</feature>
<gene>
    <name evidence="3" type="ORF">PoB_007092400</name>
</gene>
<proteinExistence type="predicted"/>
<feature type="compositionally biased region" description="Basic and acidic residues" evidence="2">
    <location>
        <begin position="52"/>
        <end position="61"/>
    </location>
</feature>
<evidence type="ECO:0000313" key="3">
    <source>
        <dbReference type="EMBL" id="GFO44419.1"/>
    </source>
</evidence>
<feature type="compositionally biased region" description="Polar residues" evidence="2">
    <location>
        <begin position="1113"/>
        <end position="1127"/>
    </location>
</feature>
<dbReference type="EMBL" id="BLXT01007956">
    <property type="protein sequence ID" value="GFO44419.1"/>
    <property type="molecule type" value="Genomic_DNA"/>
</dbReference>
<dbReference type="PANTHER" id="PTHR24330:SF19">
    <property type="entry name" value="MEDIATOR OF RNA POLYMERASE II TRANSCRIPTION SUBUNIT 29"/>
    <property type="match status" value="1"/>
</dbReference>
<sequence>MEHMSAGKVDNAKVETATDNPCSPTKAVTTKQELSNEDFPVCHKVTGSQSSIDHDKSDVKRSAGHRSKSFLEEPTRSKAVNFMQSNHGDSSIRSTHGSHGDGITQSNLVSKCGGRKQLLLIPVTNMLILTSPKTDGSTGDGKPVLRSAGSFLSRVRVPPLRLWTGYTQKLIQTDDSANLVRVYTSSATKAEEASKAQVGNALLSSPHAGTIVSNYLNSYRCYLAYLRNSEAFGTVGRDAVKPQHTPLSNVPLVLPLSRMTPVFSDDSHNDPEFIDLLKKTTTESIRNLWPCRNKTNIFCKTQFSQPASLEISSPEESSEIVLDEDSVSNSDRASIEQADVCAQSQGSYVTYVDKDETLCCPNSQLVDEDHGSNNLLEDLKLGMNLLAEPSDIVFQFDQASNLIDEEELTGDKSRDEMVKTVTDGVHTFSTSTSSAHSQANSAYWSEAAQDGDGDGKLSHNKASHFNKLLQLQQKLLHQQHLQRQLMQHQQRQQQQQQQQQQQHQQMQQQQQQIQPEQQLLQHFQNKVASHEGDQQQPQQPQQPQEKQQQQIQLGQMLYEKKQFSLDAKSWYPMSSETSPSCESNKASLSTGTHLTSVHTSKPDLQSSMQATIAGFDPCNKVSSQRCYPTSVNLTSLPQPGMAISCHHTTDTPTQLRTLRASYACLDPQQHNTMLSADQLFGPLGEECAIKSSKDLVGNQPFGADSFGRKCVSFSTDDNSRSWSNLNTKTLSGLSTDDVCDKIDVCKDNHWSNSVAPGVQGRLKKAYVRTMAGDFDQGGAWAGFSAGLNQQALPKNDDEALFVNELTNQTLNFHDQNPFYDEAQQNTSRRQNIGSVGSTLVYSKGHSSWPHLSEAPGTFENFDYSNDGCQGQINEVSHLQQLACLEPASRLSRLYQWRIDADEPVGPGCNLKSSESDDALIADVQADRDFSWNASSVASQLEQSEMFRAGNSVVTSGIMHSSAAVGNAPASFVDRMASLSFEKKHQAIPGGEVQGRGSAFEAFREPALNIDQSGVFLERSAPKPQQHPWNINGTQSSVGNLRATNGSSMSCGPFLTNSMQILNNKVHSVPTASVKNGRAAESGTIRCVEACSGSAMLSPRDSSKAGVTGAFSISGKTPSSGQTGTESVSQQAAAQQQQQSQQQQQQQQQQQSQQHPQQQHTSHGNQSSLFSLSDELEKTYLSDGLVSKPWHELASEDHSNNDFQMDSNSKQITGPSSLSATSPSFAASDVTKDRCSHNNTDGNLPKDQTIQTRQANTHRPRLILGANSLQTQKQRESSQVDNLEESNRRLREMLGLSPSNDQIGKPASQSPYLQDTLSGQAQHPSGLVTNSGVPGQLMTNSSMNGPGTRVQLPNSNMQSSLSLNHQMYCVPNILMPPPQAQPTTTSRTSNVVLGGVNSSSPFPGMIRLPYVDMSRVVYIQQMPVNVASSQPNNNNHNNSTSSNPHVNVSNIITINTDKDFSNSGQSDKPGRLVRQNLNKNKTTFLKVRSGSEEYAVPILGMRPSLDETACTRQIKRRTNPWDQDLDQDFNSSLLSKAKPVEQVTGLGTISNVADCVNGPAEQGKSHGVGTILGSGGGGASSAGQGGTPTGSETNMQMATFMQWPASADMHPEMLDMLPVRRAGPDDCGMGGRVCWPDMEFMLTSRDQLQNTRRSNKPMGSNKANLISIIPRGNSTDTQVGGANSVHKDLEIN</sequence>
<feature type="compositionally biased region" description="Basic and acidic residues" evidence="2">
    <location>
        <begin position="1"/>
        <end position="13"/>
    </location>
</feature>
<evidence type="ECO:0000256" key="1">
    <source>
        <dbReference type="SAM" id="Coils"/>
    </source>
</evidence>
<accession>A0AAV4DJL8</accession>
<comment type="caution">
    <text evidence="3">The sequence shown here is derived from an EMBL/GenBank/DDBJ whole genome shotgun (WGS) entry which is preliminary data.</text>
</comment>
<keyword evidence="4" id="KW-1185">Reference proteome</keyword>
<dbReference type="InterPro" id="IPR052145">
    <property type="entry name" value="Mediator/Homeobox_domain"/>
</dbReference>
<feature type="region of interest" description="Disordered" evidence="2">
    <location>
        <begin position="1295"/>
        <end position="1331"/>
    </location>
</feature>
<protein>
    <submittedName>
        <fullName evidence="3">Uncharacterized protein</fullName>
    </submittedName>
</protein>
<feature type="region of interest" description="Disordered" evidence="2">
    <location>
        <begin position="1265"/>
        <end position="1284"/>
    </location>
</feature>
<feature type="compositionally biased region" description="Low complexity" evidence="2">
    <location>
        <begin position="534"/>
        <end position="551"/>
    </location>
</feature>
<dbReference type="Proteomes" id="UP000735302">
    <property type="component" value="Unassembled WGS sequence"/>
</dbReference>
<evidence type="ECO:0000313" key="4">
    <source>
        <dbReference type="Proteomes" id="UP000735302"/>
    </source>
</evidence>